<accession>A0ABQ5MTR1</accession>
<keyword evidence="4 6" id="KW-0648">Protein biosynthesis</keyword>
<dbReference type="PANTHER" id="PTHR10458">
    <property type="entry name" value="PEPTIDE DEFORMYLASE"/>
    <property type="match status" value="1"/>
</dbReference>
<organism evidence="7 8">
    <name type="scientific">Arthrobacter mangrovi</name>
    <dbReference type="NCBI Taxonomy" id="2966350"/>
    <lineage>
        <taxon>Bacteria</taxon>
        <taxon>Bacillati</taxon>
        <taxon>Actinomycetota</taxon>
        <taxon>Actinomycetes</taxon>
        <taxon>Micrococcales</taxon>
        <taxon>Micrococcaceae</taxon>
        <taxon>Arthrobacter</taxon>
    </lineage>
</organism>
<dbReference type="PANTHER" id="PTHR10458:SF2">
    <property type="entry name" value="PEPTIDE DEFORMYLASE, MITOCHONDRIAL"/>
    <property type="match status" value="1"/>
</dbReference>
<evidence type="ECO:0000256" key="4">
    <source>
        <dbReference type="ARBA" id="ARBA00022917"/>
    </source>
</evidence>
<proteinExistence type="inferred from homology"/>
<evidence type="ECO:0000256" key="1">
    <source>
        <dbReference type="ARBA" id="ARBA00010759"/>
    </source>
</evidence>
<comment type="function">
    <text evidence="6">Removes the formyl group from the N-terminal Met of newly synthesized proteins. Requires at least a dipeptide for an efficient rate of reaction. N-terminal L-methionine is a prerequisite for activity but the enzyme has broad specificity at other positions.</text>
</comment>
<evidence type="ECO:0000256" key="2">
    <source>
        <dbReference type="ARBA" id="ARBA00022723"/>
    </source>
</evidence>
<evidence type="ECO:0000256" key="3">
    <source>
        <dbReference type="ARBA" id="ARBA00022801"/>
    </source>
</evidence>
<sequence>MSEPSPSSIRSAVEDILAEPLPAIVQVGHPVLRRPAVTYDGQLDDTVLDALLKLMRRVMHAAPGVGLAAPQLGIPLRIAVLEDRYEVSREVASTRQREPLDFLAVINPAYRPLDGGTAAFYEGCLSFTGYQAVVERHRRVELSYQRADGLRAEVEFSGWQARIAQHETDHLDGTIYIDKALSRSLCSNLEYTHRWAQPDITRARAELGF</sequence>
<evidence type="ECO:0000256" key="6">
    <source>
        <dbReference type="HAMAP-Rule" id="MF_00163"/>
    </source>
</evidence>
<dbReference type="Proteomes" id="UP001209654">
    <property type="component" value="Unassembled WGS sequence"/>
</dbReference>
<name>A0ABQ5MTR1_9MICC</name>
<evidence type="ECO:0000313" key="7">
    <source>
        <dbReference type="EMBL" id="GLB67333.1"/>
    </source>
</evidence>
<dbReference type="EC" id="3.5.1.88" evidence="6"/>
<keyword evidence="3 6" id="KW-0378">Hydrolase</keyword>
<feature type="binding site" evidence="6">
    <location>
        <position position="166"/>
    </location>
    <ligand>
        <name>Fe cation</name>
        <dbReference type="ChEBI" id="CHEBI:24875"/>
    </ligand>
</feature>
<feature type="active site" evidence="6">
    <location>
        <position position="167"/>
    </location>
</feature>
<dbReference type="InterPro" id="IPR036821">
    <property type="entry name" value="Peptide_deformylase_sf"/>
</dbReference>
<feature type="binding site" evidence="6">
    <location>
        <position position="170"/>
    </location>
    <ligand>
        <name>Fe cation</name>
        <dbReference type="ChEBI" id="CHEBI:24875"/>
    </ligand>
</feature>
<dbReference type="InterPro" id="IPR023635">
    <property type="entry name" value="Peptide_deformylase"/>
</dbReference>
<keyword evidence="8" id="KW-1185">Reference proteome</keyword>
<dbReference type="NCBIfam" id="NF001159">
    <property type="entry name" value="PRK00150.1-3"/>
    <property type="match status" value="1"/>
</dbReference>
<dbReference type="Pfam" id="PF01327">
    <property type="entry name" value="Pep_deformylase"/>
    <property type="match status" value="1"/>
</dbReference>
<reference evidence="7 8" key="1">
    <citation type="journal article" date="2023" name="Int. J. Syst. Evol. Microbiol.">
        <title>Arthrobacter mangrovi sp. nov., an actinobacterium isolated from the rhizosphere of a mangrove.</title>
        <authorList>
            <person name="Hamada M."/>
            <person name="Saitou S."/>
            <person name="Enomoto N."/>
            <person name="Nanri K."/>
            <person name="Hidaka K."/>
            <person name="Miura T."/>
            <person name="Tamura T."/>
        </authorList>
    </citation>
    <scope>NUCLEOTIDE SEQUENCE [LARGE SCALE GENOMIC DNA]</scope>
    <source>
        <strain evidence="7 8">NBRC 112813</strain>
    </source>
</reference>
<evidence type="ECO:0000313" key="8">
    <source>
        <dbReference type="Proteomes" id="UP001209654"/>
    </source>
</evidence>
<keyword evidence="2 6" id="KW-0479">Metal-binding</keyword>
<protein>
    <recommendedName>
        <fullName evidence="6">Peptide deformylase</fullName>
        <shortName evidence="6">PDF</shortName>
        <ecNumber evidence="6">3.5.1.88</ecNumber>
    </recommendedName>
    <alternativeName>
        <fullName evidence="6">Polypeptide deformylase</fullName>
    </alternativeName>
</protein>
<dbReference type="HAMAP" id="MF_00163">
    <property type="entry name" value="Pep_deformylase"/>
    <property type="match status" value="1"/>
</dbReference>
<dbReference type="RefSeq" id="WP_264795471.1">
    <property type="nucleotide sequence ID" value="NZ_BRVS01000007.1"/>
</dbReference>
<dbReference type="Gene3D" id="3.90.45.10">
    <property type="entry name" value="Peptide deformylase"/>
    <property type="match status" value="1"/>
</dbReference>
<dbReference type="PRINTS" id="PR01576">
    <property type="entry name" value="PDEFORMYLASE"/>
</dbReference>
<evidence type="ECO:0000256" key="5">
    <source>
        <dbReference type="ARBA" id="ARBA00023004"/>
    </source>
</evidence>
<dbReference type="EMBL" id="BRVS01000007">
    <property type="protein sequence ID" value="GLB67333.1"/>
    <property type="molecule type" value="Genomic_DNA"/>
</dbReference>
<dbReference type="SUPFAM" id="SSF56420">
    <property type="entry name" value="Peptide deformylase"/>
    <property type="match status" value="1"/>
</dbReference>
<gene>
    <name evidence="7" type="primary">def1</name>
    <name evidence="6" type="synonym">def</name>
    <name evidence="7" type="ORF">AHIS1636_17730</name>
</gene>
<comment type="catalytic activity">
    <reaction evidence="6">
        <text>N-terminal N-formyl-L-methionyl-[peptide] + H2O = N-terminal L-methionyl-[peptide] + formate</text>
        <dbReference type="Rhea" id="RHEA:24420"/>
        <dbReference type="Rhea" id="RHEA-COMP:10639"/>
        <dbReference type="Rhea" id="RHEA-COMP:10640"/>
        <dbReference type="ChEBI" id="CHEBI:15377"/>
        <dbReference type="ChEBI" id="CHEBI:15740"/>
        <dbReference type="ChEBI" id="CHEBI:49298"/>
        <dbReference type="ChEBI" id="CHEBI:64731"/>
        <dbReference type="EC" id="3.5.1.88"/>
    </reaction>
</comment>
<dbReference type="CDD" id="cd00487">
    <property type="entry name" value="Pep_deformylase"/>
    <property type="match status" value="1"/>
</dbReference>
<comment type="cofactor">
    <cofactor evidence="6">
        <name>Fe(2+)</name>
        <dbReference type="ChEBI" id="CHEBI:29033"/>
    </cofactor>
    <text evidence="6">Binds 1 Fe(2+) ion.</text>
</comment>
<feature type="binding site" evidence="6">
    <location>
        <position position="124"/>
    </location>
    <ligand>
        <name>Fe cation</name>
        <dbReference type="ChEBI" id="CHEBI:24875"/>
    </ligand>
</feature>
<comment type="caution">
    <text evidence="7">The sequence shown here is derived from an EMBL/GenBank/DDBJ whole genome shotgun (WGS) entry which is preliminary data.</text>
</comment>
<comment type="similarity">
    <text evidence="1 6">Belongs to the polypeptide deformylase family.</text>
</comment>
<keyword evidence="5 6" id="KW-0408">Iron</keyword>